<dbReference type="AlphaFoldDB" id="A0A9J6C969"/>
<sequence>MSGWGATSTNIGPGSRFLRTLRIRTISNEDCQNFYSNSNINIRITFDVICTNNEQGSEWCSSDIGGLLASANGLIGIASHNVPCSQGTPDVYTRVSSYREWITRETGV</sequence>
<feature type="domain" description="Peptidase S1" evidence="6">
    <location>
        <begin position="1"/>
        <end position="107"/>
    </location>
</feature>
<evidence type="ECO:0000256" key="5">
    <source>
        <dbReference type="ARBA" id="ARBA00024195"/>
    </source>
</evidence>
<evidence type="ECO:0000259" key="6">
    <source>
        <dbReference type="PROSITE" id="PS50240"/>
    </source>
</evidence>
<dbReference type="InterPro" id="IPR050430">
    <property type="entry name" value="Peptidase_S1"/>
</dbReference>
<dbReference type="Pfam" id="PF00089">
    <property type="entry name" value="Trypsin"/>
    <property type="match status" value="1"/>
</dbReference>
<dbReference type="OrthoDB" id="6358644at2759"/>
<reference evidence="7" key="1">
    <citation type="submission" date="2021-03" db="EMBL/GenBank/DDBJ databases">
        <title>Chromosome level genome of the anhydrobiotic midge Polypedilum vanderplanki.</title>
        <authorList>
            <person name="Yoshida Y."/>
            <person name="Kikawada T."/>
            <person name="Gusev O."/>
        </authorList>
    </citation>
    <scope>NUCLEOTIDE SEQUENCE</scope>
    <source>
        <strain evidence="7">NIAS01</strain>
        <tissue evidence="7">Whole body or cell culture</tissue>
    </source>
</reference>
<comment type="similarity">
    <text evidence="5">Belongs to the peptidase S1 family. CLIP subfamily.</text>
</comment>
<evidence type="ECO:0000256" key="4">
    <source>
        <dbReference type="ARBA" id="ARBA00023157"/>
    </source>
</evidence>
<dbReference type="SUPFAM" id="SSF50494">
    <property type="entry name" value="Trypsin-like serine proteases"/>
    <property type="match status" value="1"/>
</dbReference>
<organism evidence="7 8">
    <name type="scientific">Polypedilum vanderplanki</name>
    <name type="common">Sleeping chironomid midge</name>
    <dbReference type="NCBI Taxonomy" id="319348"/>
    <lineage>
        <taxon>Eukaryota</taxon>
        <taxon>Metazoa</taxon>
        <taxon>Ecdysozoa</taxon>
        <taxon>Arthropoda</taxon>
        <taxon>Hexapoda</taxon>
        <taxon>Insecta</taxon>
        <taxon>Pterygota</taxon>
        <taxon>Neoptera</taxon>
        <taxon>Endopterygota</taxon>
        <taxon>Diptera</taxon>
        <taxon>Nematocera</taxon>
        <taxon>Chironomoidea</taxon>
        <taxon>Chironomidae</taxon>
        <taxon>Chironominae</taxon>
        <taxon>Polypedilum</taxon>
        <taxon>Polypedilum</taxon>
    </lineage>
</organism>
<dbReference type="PANTHER" id="PTHR24276">
    <property type="entry name" value="POLYSERASE-RELATED"/>
    <property type="match status" value="1"/>
</dbReference>
<dbReference type="InterPro" id="IPR009003">
    <property type="entry name" value="Peptidase_S1_PA"/>
</dbReference>
<dbReference type="Gene3D" id="2.40.10.10">
    <property type="entry name" value="Trypsin-like serine proteases"/>
    <property type="match status" value="1"/>
</dbReference>
<dbReference type="EMBL" id="JADBJN010000002">
    <property type="protein sequence ID" value="KAG5678692.1"/>
    <property type="molecule type" value="Genomic_DNA"/>
</dbReference>
<protein>
    <recommendedName>
        <fullName evidence="6">Peptidase S1 domain-containing protein</fullName>
    </recommendedName>
</protein>
<dbReference type="GO" id="GO:0006508">
    <property type="term" value="P:proteolysis"/>
    <property type="evidence" value="ECO:0007669"/>
    <property type="project" value="UniProtKB-KW"/>
</dbReference>
<evidence type="ECO:0000313" key="8">
    <source>
        <dbReference type="Proteomes" id="UP001107558"/>
    </source>
</evidence>
<evidence type="ECO:0000256" key="2">
    <source>
        <dbReference type="ARBA" id="ARBA00022801"/>
    </source>
</evidence>
<keyword evidence="8" id="KW-1185">Reference proteome</keyword>
<name>A0A9J6C969_POLVA</name>
<gene>
    <name evidence="7" type="ORF">PVAND_008341</name>
</gene>
<dbReference type="InterPro" id="IPR001254">
    <property type="entry name" value="Trypsin_dom"/>
</dbReference>
<keyword evidence="4" id="KW-1015">Disulfide bond</keyword>
<dbReference type="InterPro" id="IPR043504">
    <property type="entry name" value="Peptidase_S1_PA_chymotrypsin"/>
</dbReference>
<evidence type="ECO:0000313" key="7">
    <source>
        <dbReference type="EMBL" id="KAG5678692.1"/>
    </source>
</evidence>
<evidence type="ECO:0000256" key="1">
    <source>
        <dbReference type="ARBA" id="ARBA00022670"/>
    </source>
</evidence>
<comment type="caution">
    <text evidence="7">The sequence shown here is derived from an EMBL/GenBank/DDBJ whole genome shotgun (WGS) entry which is preliminary data.</text>
</comment>
<keyword evidence="2" id="KW-0378">Hydrolase</keyword>
<proteinExistence type="inferred from homology"/>
<accession>A0A9J6C969</accession>
<evidence type="ECO:0000256" key="3">
    <source>
        <dbReference type="ARBA" id="ARBA00022825"/>
    </source>
</evidence>
<dbReference type="PANTHER" id="PTHR24276:SF91">
    <property type="entry name" value="AT26814P-RELATED"/>
    <property type="match status" value="1"/>
</dbReference>
<keyword evidence="1" id="KW-0645">Protease</keyword>
<dbReference type="Proteomes" id="UP001107558">
    <property type="component" value="Chromosome 2"/>
</dbReference>
<dbReference type="PROSITE" id="PS50240">
    <property type="entry name" value="TRYPSIN_DOM"/>
    <property type="match status" value="1"/>
</dbReference>
<keyword evidence="3" id="KW-0720">Serine protease</keyword>
<dbReference type="GO" id="GO:0004252">
    <property type="term" value="F:serine-type endopeptidase activity"/>
    <property type="evidence" value="ECO:0007669"/>
    <property type="project" value="InterPro"/>
</dbReference>